<comment type="caution">
    <text evidence="5">The sequence shown here is derived from an EMBL/GenBank/DDBJ whole genome shotgun (WGS) entry which is preliminary data.</text>
</comment>
<dbReference type="InterPro" id="IPR002577">
    <property type="entry name" value="HTH_HxlR"/>
</dbReference>
<keyword evidence="2" id="KW-0238">DNA-binding</keyword>
<dbReference type="Pfam" id="PF01638">
    <property type="entry name" value="HxlR"/>
    <property type="match status" value="1"/>
</dbReference>
<name>A0ABY1NM41_9RHOB</name>
<keyword evidence="1" id="KW-0805">Transcription regulation</keyword>
<dbReference type="SUPFAM" id="SSF46785">
    <property type="entry name" value="Winged helix' DNA-binding domain"/>
    <property type="match status" value="1"/>
</dbReference>
<reference evidence="5 6" key="1">
    <citation type="submission" date="2017-05" db="EMBL/GenBank/DDBJ databases">
        <authorList>
            <person name="Varghese N."/>
            <person name="Submissions S."/>
        </authorList>
    </citation>
    <scope>NUCLEOTIDE SEQUENCE [LARGE SCALE GENOMIC DNA]</scope>
    <source>
        <strain evidence="5 6">DSM 29734</strain>
    </source>
</reference>
<keyword evidence="6" id="KW-1185">Reference proteome</keyword>
<dbReference type="InterPro" id="IPR036388">
    <property type="entry name" value="WH-like_DNA-bd_sf"/>
</dbReference>
<dbReference type="PANTHER" id="PTHR33204">
    <property type="entry name" value="TRANSCRIPTIONAL REGULATOR, MARR FAMILY"/>
    <property type="match status" value="1"/>
</dbReference>
<dbReference type="PANTHER" id="PTHR33204:SF39">
    <property type="entry name" value="TRANSCRIPTIONAL REGULATORY PROTEIN"/>
    <property type="match status" value="1"/>
</dbReference>
<accession>A0ABY1NM41</accession>
<evidence type="ECO:0000313" key="6">
    <source>
        <dbReference type="Proteomes" id="UP001157961"/>
    </source>
</evidence>
<proteinExistence type="predicted"/>
<evidence type="ECO:0000256" key="1">
    <source>
        <dbReference type="ARBA" id="ARBA00023015"/>
    </source>
</evidence>
<dbReference type="Proteomes" id="UP001157961">
    <property type="component" value="Unassembled WGS sequence"/>
</dbReference>
<protein>
    <submittedName>
        <fullName evidence="5">Transcriptional regulator, HxlR family</fullName>
    </submittedName>
</protein>
<organism evidence="5 6">
    <name type="scientific">Shimia sagamensis</name>
    <dbReference type="NCBI Taxonomy" id="1566352"/>
    <lineage>
        <taxon>Bacteria</taxon>
        <taxon>Pseudomonadati</taxon>
        <taxon>Pseudomonadota</taxon>
        <taxon>Alphaproteobacteria</taxon>
        <taxon>Rhodobacterales</taxon>
        <taxon>Roseobacteraceae</taxon>
    </lineage>
</organism>
<keyword evidence="3" id="KW-0804">Transcription</keyword>
<evidence type="ECO:0000259" key="4">
    <source>
        <dbReference type="PROSITE" id="PS51118"/>
    </source>
</evidence>
<evidence type="ECO:0000256" key="2">
    <source>
        <dbReference type="ARBA" id="ARBA00023125"/>
    </source>
</evidence>
<feature type="domain" description="HTH hxlR-type" evidence="4">
    <location>
        <begin position="31"/>
        <end position="129"/>
    </location>
</feature>
<dbReference type="InterPro" id="IPR036390">
    <property type="entry name" value="WH_DNA-bd_sf"/>
</dbReference>
<evidence type="ECO:0000313" key="5">
    <source>
        <dbReference type="EMBL" id="SMP13357.1"/>
    </source>
</evidence>
<dbReference type="EMBL" id="FXTY01000002">
    <property type="protein sequence ID" value="SMP13357.1"/>
    <property type="molecule type" value="Genomic_DNA"/>
</dbReference>
<dbReference type="PROSITE" id="PS51118">
    <property type="entry name" value="HTH_HXLR"/>
    <property type="match status" value="1"/>
</dbReference>
<dbReference type="Gene3D" id="1.10.10.10">
    <property type="entry name" value="Winged helix-like DNA-binding domain superfamily/Winged helix DNA-binding domain"/>
    <property type="match status" value="1"/>
</dbReference>
<sequence>MDRHTEVTPSDIQEMNDGVDTWVANDFSGTCPVRDVLDRVGDKWSVLVVLRLGRGPERFRALLRAVAGISQRMLTVTLRGLERDGLVHREVFDTRPPSVEYSLTPLGHSLLGHITGLANWAVEHEADIAQAQAAYSHKHD</sequence>
<dbReference type="RefSeq" id="WP_283425223.1">
    <property type="nucleotide sequence ID" value="NZ_FXTY01000002.1"/>
</dbReference>
<evidence type="ECO:0000256" key="3">
    <source>
        <dbReference type="ARBA" id="ARBA00023163"/>
    </source>
</evidence>
<gene>
    <name evidence="5" type="ORF">SAMN06265373_102488</name>
</gene>